<feature type="transmembrane region" description="Helical" evidence="2">
    <location>
        <begin position="499"/>
        <end position="523"/>
    </location>
</feature>
<evidence type="ECO:0000313" key="4">
    <source>
        <dbReference type="EMBL" id="OAF54236.1"/>
    </source>
</evidence>
<reference evidence="5" key="1">
    <citation type="submission" date="2016-03" db="EMBL/GenBank/DDBJ databases">
        <title>Updated assembly of Pseudogymnoascus destructans, the fungus causing white-nose syndrome of bats.</title>
        <authorList>
            <person name="Palmer J.M."/>
            <person name="Drees K.P."/>
            <person name="Foster J.T."/>
            <person name="Lindner D.L."/>
        </authorList>
    </citation>
    <scope>NUCLEOTIDE SEQUENCE [LARGE SCALE GENOMIC DNA]</scope>
    <source>
        <strain evidence="5">20631-21</strain>
    </source>
</reference>
<organism evidence="5">
    <name type="scientific">Pseudogymnoascus destructans</name>
    <dbReference type="NCBI Taxonomy" id="655981"/>
    <lineage>
        <taxon>Eukaryota</taxon>
        <taxon>Fungi</taxon>
        <taxon>Dikarya</taxon>
        <taxon>Ascomycota</taxon>
        <taxon>Pezizomycotina</taxon>
        <taxon>Leotiomycetes</taxon>
        <taxon>Thelebolales</taxon>
        <taxon>Thelebolaceae</taxon>
        <taxon>Pseudogymnoascus</taxon>
    </lineage>
</organism>
<feature type="region of interest" description="Disordered" evidence="1">
    <location>
        <begin position="528"/>
        <end position="563"/>
    </location>
</feature>
<accession>A0A176ZWV7</accession>
<dbReference type="SUPFAM" id="SSF50630">
    <property type="entry name" value="Acid proteases"/>
    <property type="match status" value="1"/>
</dbReference>
<dbReference type="EMBL" id="KV441436">
    <property type="protein sequence ID" value="OAF54236.1"/>
    <property type="molecule type" value="Genomic_DNA"/>
</dbReference>
<dbReference type="RefSeq" id="XP_024319734.1">
    <property type="nucleotide sequence ID" value="XM_024472721.1"/>
</dbReference>
<dbReference type="GeneID" id="36292313"/>
<evidence type="ECO:0000259" key="3">
    <source>
        <dbReference type="PROSITE" id="PS51767"/>
    </source>
</evidence>
<evidence type="ECO:0000313" key="5">
    <source>
        <dbReference type="EMBL" id="OAF54429.2"/>
    </source>
</evidence>
<dbReference type="PROSITE" id="PS51767">
    <property type="entry name" value="PEPTIDASE_A1"/>
    <property type="match status" value="1"/>
</dbReference>
<dbReference type="InterPro" id="IPR021109">
    <property type="entry name" value="Peptidase_aspartic_dom_sf"/>
</dbReference>
<dbReference type="Gene3D" id="2.40.70.10">
    <property type="entry name" value="Acid Proteases"/>
    <property type="match status" value="2"/>
</dbReference>
<protein>
    <recommendedName>
        <fullName evidence="3">Peptidase A1 domain-containing protein</fullName>
    </recommendedName>
</protein>
<keyword evidence="2" id="KW-0472">Membrane</keyword>
<accession>A0A176ZW79</accession>
<dbReference type="VEuPathDB" id="FungiDB:GMDG_05267"/>
<dbReference type="OrthoDB" id="4074350at2759"/>
<evidence type="ECO:0000256" key="1">
    <source>
        <dbReference type="SAM" id="MobiDB-lite"/>
    </source>
</evidence>
<keyword evidence="2" id="KW-1133">Transmembrane helix</keyword>
<keyword evidence="2" id="KW-0812">Transmembrane</keyword>
<proteinExistence type="predicted"/>
<sequence>MLCLKIAESHKYRLAIIIAIIFCRKSAALPGQTQIIPWSSNSYGPDGPWQAVNIRIGTPLQSIDLLPGGSWMSNVLASSLCATSSSCIAQSAGVYDNSSSSTNFEIGQTGSIENSTFSHTVGALPTIFGSAHWMFDTAAVPVREGASGDSFTAIIQDFDMLVVSDGHETLPDGSTYPLTIGKLALGAPEFNQSWNHFPPNPRWNGTFITSSMFGEGRTPSNSYGMHIGSAAFGIPGSLTIGGYDQSRVLSPVSSQPYAIDHLPIDLLDIGIGVEDGASPFDFSSQACLLASGNSSIRNSMQVAVDATVPYLYLPQSTCDSITKNLPVTFQPKYGLYFWNTADPQYKMIVSSPSYLSFTFRLSSSVSQNITIKVPFSLLNLTLTSPIISTPTLYFPCFPGLAPRGIFSLGRSFLQAAFIGVNWQTGKGVWYLAQAPGPNTPTTIAPTAIQPTDNSIISSTTDWADTWSGFWTILDNPTSANTSTVPSGNTAQSGGKLSKAVIGSICAAAAACLIAVLVAGYLLYKRRKGKPAEPNPTSAAHHHVQSQEMSPESEKYTSSVFGPQELFTERAPREMYAQTGMSSPVEMYAPVRR</sequence>
<dbReference type="AlphaFoldDB" id="A0A176ZWV7"/>
<dbReference type="InterPro" id="IPR033121">
    <property type="entry name" value="PEPTIDASE_A1"/>
</dbReference>
<feature type="compositionally biased region" description="Polar residues" evidence="1">
    <location>
        <begin position="545"/>
        <end position="560"/>
    </location>
</feature>
<name>A0A176ZWV7_9PEZI</name>
<dbReference type="EMBL" id="KV441424">
    <property type="protein sequence ID" value="OAF54429.2"/>
    <property type="molecule type" value="Genomic_DNA"/>
</dbReference>
<evidence type="ECO:0000256" key="2">
    <source>
        <dbReference type="SAM" id="Phobius"/>
    </source>
</evidence>
<gene>
    <name evidence="5" type="ORF">VC83_09277</name>
    <name evidence="4" type="ORF">VC83_09484</name>
</gene>
<dbReference type="eggNOG" id="ENOG502SJYP">
    <property type="taxonomic scope" value="Eukaryota"/>
</dbReference>
<feature type="domain" description="Peptidase A1" evidence="3">
    <location>
        <begin position="50"/>
        <end position="432"/>
    </location>
</feature>
<dbReference type="Proteomes" id="UP000077154">
    <property type="component" value="Unassembled WGS sequence"/>
</dbReference>